<protein>
    <submittedName>
        <fullName evidence="10">Putative spermidine/putrescine transport system permease protein</fullName>
    </submittedName>
</protein>
<dbReference type="PROSITE" id="PS50928">
    <property type="entry name" value="ABC_TM1"/>
    <property type="match status" value="1"/>
</dbReference>
<dbReference type="Gene3D" id="1.10.3720.10">
    <property type="entry name" value="MetI-like"/>
    <property type="match status" value="1"/>
</dbReference>
<feature type="transmembrane region" description="Helical" evidence="8">
    <location>
        <begin position="102"/>
        <end position="121"/>
    </location>
</feature>
<keyword evidence="11" id="KW-1185">Reference proteome</keyword>
<keyword evidence="4" id="KW-1003">Cell membrane</keyword>
<dbReference type="SUPFAM" id="SSF161098">
    <property type="entry name" value="MetI-like"/>
    <property type="match status" value="1"/>
</dbReference>
<evidence type="ECO:0000256" key="2">
    <source>
        <dbReference type="ARBA" id="ARBA00007069"/>
    </source>
</evidence>
<feature type="transmembrane region" description="Helical" evidence="8">
    <location>
        <begin position="70"/>
        <end position="90"/>
    </location>
</feature>
<dbReference type="InterPro" id="IPR000515">
    <property type="entry name" value="MetI-like"/>
</dbReference>
<feature type="transmembrane region" description="Helical" evidence="8">
    <location>
        <begin position="154"/>
        <end position="175"/>
    </location>
</feature>
<keyword evidence="3 8" id="KW-0813">Transport</keyword>
<evidence type="ECO:0000313" key="11">
    <source>
        <dbReference type="Proteomes" id="UP000555546"/>
    </source>
</evidence>
<dbReference type="GO" id="GO:0055085">
    <property type="term" value="P:transmembrane transport"/>
    <property type="evidence" value="ECO:0007669"/>
    <property type="project" value="InterPro"/>
</dbReference>
<dbReference type="InterPro" id="IPR035906">
    <property type="entry name" value="MetI-like_sf"/>
</dbReference>
<evidence type="ECO:0000256" key="6">
    <source>
        <dbReference type="ARBA" id="ARBA00022989"/>
    </source>
</evidence>
<proteinExistence type="inferred from homology"/>
<evidence type="ECO:0000313" key="10">
    <source>
        <dbReference type="EMBL" id="MBB5703941.1"/>
    </source>
</evidence>
<comment type="similarity">
    <text evidence="2">Belongs to the binding-protein-dependent transport system permease family. CysTW subfamily.</text>
</comment>
<evidence type="ECO:0000256" key="7">
    <source>
        <dbReference type="ARBA" id="ARBA00023136"/>
    </source>
</evidence>
<feature type="transmembrane region" description="Helical" evidence="8">
    <location>
        <begin position="16"/>
        <end position="34"/>
    </location>
</feature>
<dbReference type="RefSeq" id="WP_183656567.1">
    <property type="nucleotide sequence ID" value="NZ_JACIJG010000020.1"/>
</dbReference>
<organism evidence="10 11">
    <name type="scientific">Brucella daejeonensis</name>
    <dbReference type="NCBI Taxonomy" id="659015"/>
    <lineage>
        <taxon>Bacteria</taxon>
        <taxon>Pseudomonadati</taxon>
        <taxon>Pseudomonadota</taxon>
        <taxon>Alphaproteobacteria</taxon>
        <taxon>Hyphomicrobiales</taxon>
        <taxon>Brucellaceae</taxon>
        <taxon>Brucella/Ochrobactrum group</taxon>
        <taxon>Brucella</taxon>
    </lineage>
</organism>
<accession>A0A7W9B0T5</accession>
<keyword evidence="6 8" id="KW-1133">Transmembrane helix</keyword>
<evidence type="ECO:0000256" key="3">
    <source>
        <dbReference type="ARBA" id="ARBA00022448"/>
    </source>
</evidence>
<feature type="transmembrane region" description="Helical" evidence="8">
    <location>
        <begin position="46"/>
        <end position="64"/>
    </location>
</feature>
<dbReference type="CDD" id="cd06261">
    <property type="entry name" value="TM_PBP2"/>
    <property type="match status" value="1"/>
</dbReference>
<reference evidence="10 11" key="1">
    <citation type="submission" date="2020-08" db="EMBL/GenBank/DDBJ databases">
        <title>Genomic Encyclopedia of Type Strains, Phase IV (KMG-IV): sequencing the most valuable type-strain genomes for metagenomic binning, comparative biology and taxonomic classification.</title>
        <authorList>
            <person name="Goeker M."/>
        </authorList>
    </citation>
    <scope>NUCLEOTIDE SEQUENCE [LARGE SCALE GENOMIC DNA]</scope>
    <source>
        <strain evidence="10 11">DSM 26944</strain>
    </source>
</reference>
<sequence>MLKLSKPASGARRYSVLLWPSVVLLAVFFIIPMWEVLRWSVADEQGYGVSLFNFFDVLTAGVYVKLLLRTFLVAAVVAVFCLVLGYLIALQVYKLRSGLRTFVLLAIITPMWLSVLVRTYAWMVLIGREGLINRVLLDAAIIEEPLRMLFTRGAVYLTMTQILLPIVILSSFSAMSSIDTTIVRAARVMGASRIKAFFSVFLPLTAVGAINGAILVFVLSLGYFVTPALVGGPDDSLVANIISTQVTQTLQWNYAAVLAIVLIGSALTVLLPVVAIIRTVLPKNYQGGMK</sequence>
<feature type="transmembrane region" description="Helical" evidence="8">
    <location>
        <begin position="196"/>
        <end position="225"/>
    </location>
</feature>
<feature type="transmembrane region" description="Helical" evidence="8">
    <location>
        <begin position="254"/>
        <end position="281"/>
    </location>
</feature>
<evidence type="ECO:0000256" key="1">
    <source>
        <dbReference type="ARBA" id="ARBA00004651"/>
    </source>
</evidence>
<dbReference type="AlphaFoldDB" id="A0A7W9B0T5"/>
<evidence type="ECO:0000256" key="8">
    <source>
        <dbReference type="RuleBase" id="RU363032"/>
    </source>
</evidence>
<dbReference type="Pfam" id="PF00528">
    <property type="entry name" value="BPD_transp_1"/>
    <property type="match status" value="1"/>
</dbReference>
<keyword evidence="5 8" id="KW-0812">Transmembrane</keyword>
<evidence type="ECO:0000256" key="5">
    <source>
        <dbReference type="ARBA" id="ARBA00022692"/>
    </source>
</evidence>
<dbReference type="EMBL" id="JACIJG010000020">
    <property type="protein sequence ID" value="MBB5703941.1"/>
    <property type="molecule type" value="Genomic_DNA"/>
</dbReference>
<feature type="domain" description="ABC transmembrane type-1" evidence="9">
    <location>
        <begin position="67"/>
        <end position="275"/>
    </location>
</feature>
<dbReference type="GO" id="GO:0005886">
    <property type="term" value="C:plasma membrane"/>
    <property type="evidence" value="ECO:0007669"/>
    <property type="project" value="UniProtKB-SubCell"/>
</dbReference>
<name>A0A7W9B0T5_9HYPH</name>
<dbReference type="PANTHER" id="PTHR42929:SF5">
    <property type="entry name" value="ABC TRANSPORTER PERMEASE PROTEIN"/>
    <property type="match status" value="1"/>
</dbReference>
<comment type="caution">
    <text evidence="10">The sequence shown here is derived from an EMBL/GenBank/DDBJ whole genome shotgun (WGS) entry which is preliminary data.</text>
</comment>
<dbReference type="PANTHER" id="PTHR42929">
    <property type="entry name" value="INNER MEMBRANE ABC TRANSPORTER PERMEASE PROTEIN YDCU-RELATED-RELATED"/>
    <property type="match status" value="1"/>
</dbReference>
<comment type="subcellular location">
    <subcellularLocation>
        <location evidence="1 8">Cell membrane</location>
        <topology evidence="1 8">Multi-pass membrane protein</topology>
    </subcellularLocation>
</comment>
<dbReference type="Proteomes" id="UP000555546">
    <property type="component" value="Unassembled WGS sequence"/>
</dbReference>
<evidence type="ECO:0000256" key="4">
    <source>
        <dbReference type="ARBA" id="ARBA00022475"/>
    </source>
</evidence>
<keyword evidence="7 8" id="KW-0472">Membrane</keyword>
<gene>
    <name evidence="10" type="ORF">FHS76_003856</name>
</gene>
<evidence type="ECO:0000259" key="9">
    <source>
        <dbReference type="PROSITE" id="PS50928"/>
    </source>
</evidence>